<feature type="transmembrane region" description="Helical" evidence="1">
    <location>
        <begin position="37"/>
        <end position="58"/>
    </location>
</feature>
<evidence type="ECO:0000313" key="2">
    <source>
        <dbReference type="EMBL" id="TWG41022.1"/>
    </source>
</evidence>
<evidence type="ECO:0000313" key="3">
    <source>
        <dbReference type="Proteomes" id="UP000321485"/>
    </source>
</evidence>
<keyword evidence="1" id="KW-1133">Transmembrane helix</keyword>
<proteinExistence type="predicted"/>
<feature type="transmembrane region" description="Helical" evidence="1">
    <location>
        <begin position="220"/>
        <end position="237"/>
    </location>
</feature>
<dbReference type="GeneID" id="51109096"/>
<accession>A0A561XY35</accession>
<dbReference type="Pfam" id="PF04240">
    <property type="entry name" value="Caroten_synth"/>
    <property type="match status" value="1"/>
</dbReference>
<keyword evidence="1" id="KW-0812">Transmembrane</keyword>
<dbReference type="EMBL" id="VJWE01000001">
    <property type="protein sequence ID" value="TWG41022.1"/>
    <property type="molecule type" value="Genomic_DNA"/>
</dbReference>
<sequence length="273" mass="29560">MSAQPPTAGRLPALSFALLAAFVIATAVRTHNDTTIAIVIASVLMFACCWTSAAHLLGTRAALQFVLIAVSLGWFAEQMGSSRGWFFGHYTYTDVLGPRLLDVPLVIPMMWFALTYAGYVISNLIVWQSAVDGAPGLGNAAMLSFLAAMIVTAFDLGADPYFVYTLKAWIMAKTDGAWFGETVQGFFGWVFVAFVIIFGFRMSARQLPLQPASPFLRRHAMVPLTIYAAGMVFQMILGSPVEIRTIAAFAMGIPLLCALAGFQRWRAPGKVAA</sequence>
<feature type="transmembrane region" description="Helical" evidence="1">
    <location>
        <begin position="178"/>
        <end position="200"/>
    </location>
</feature>
<dbReference type="InterPro" id="IPR007354">
    <property type="entry name" value="CruF-like"/>
</dbReference>
<evidence type="ECO:0000256" key="1">
    <source>
        <dbReference type="SAM" id="Phobius"/>
    </source>
</evidence>
<feature type="transmembrane region" description="Helical" evidence="1">
    <location>
        <begin position="243"/>
        <end position="262"/>
    </location>
</feature>
<dbReference type="RefSeq" id="WP_146869498.1">
    <property type="nucleotide sequence ID" value="NZ_VJWE01000001.1"/>
</dbReference>
<protein>
    <submittedName>
        <fullName evidence="2">Putative membrane protein</fullName>
    </submittedName>
</protein>
<keyword evidence="1" id="KW-0472">Membrane</keyword>
<dbReference type="PANTHER" id="PTHR39419:SF1">
    <property type="entry name" value="SLL0814 PROTEIN"/>
    <property type="match status" value="1"/>
</dbReference>
<dbReference type="AlphaFoldDB" id="A0A561XY35"/>
<gene>
    <name evidence="2" type="ORF">ATF69_0005</name>
</gene>
<feature type="transmembrane region" description="Helical" evidence="1">
    <location>
        <begin position="106"/>
        <end position="127"/>
    </location>
</feature>
<comment type="caution">
    <text evidence="2">The sequence shown here is derived from an EMBL/GenBank/DDBJ whole genome shotgun (WGS) entry which is preliminary data.</text>
</comment>
<feature type="transmembrane region" description="Helical" evidence="1">
    <location>
        <begin position="65"/>
        <end position="86"/>
    </location>
</feature>
<dbReference type="PANTHER" id="PTHR39419">
    <property type="entry name" value="SLL0814 PROTEIN"/>
    <property type="match status" value="1"/>
</dbReference>
<name>A0A561XY35_ACIDE</name>
<reference evidence="2 3" key="1">
    <citation type="journal article" date="2015" name="Stand. Genomic Sci.">
        <title>Genomic Encyclopedia of Bacterial and Archaeal Type Strains, Phase III: the genomes of soil and plant-associated and newly described type strains.</title>
        <authorList>
            <person name="Whitman W.B."/>
            <person name="Woyke T."/>
            <person name="Klenk H.P."/>
            <person name="Zhou Y."/>
            <person name="Lilburn T.G."/>
            <person name="Beck B.J."/>
            <person name="De Vos P."/>
            <person name="Vandamme P."/>
            <person name="Eisen J.A."/>
            <person name="Garrity G."/>
            <person name="Hugenholtz P."/>
            <person name="Kyrpides N.C."/>
        </authorList>
    </citation>
    <scope>NUCLEOTIDE SEQUENCE [LARGE SCALE GENOMIC DNA]</scope>
    <source>
        <strain evidence="2 3">DSM 64</strain>
    </source>
</reference>
<feature type="transmembrane region" description="Helical" evidence="1">
    <location>
        <begin position="139"/>
        <end position="158"/>
    </location>
</feature>
<organism evidence="2 3">
    <name type="scientific">Acidovorax delafieldii</name>
    <name type="common">Pseudomonas delafieldii</name>
    <dbReference type="NCBI Taxonomy" id="47920"/>
    <lineage>
        <taxon>Bacteria</taxon>
        <taxon>Pseudomonadati</taxon>
        <taxon>Pseudomonadota</taxon>
        <taxon>Betaproteobacteria</taxon>
        <taxon>Burkholderiales</taxon>
        <taxon>Comamonadaceae</taxon>
        <taxon>Acidovorax</taxon>
    </lineage>
</organism>
<dbReference type="Proteomes" id="UP000321485">
    <property type="component" value="Unassembled WGS sequence"/>
</dbReference>